<evidence type="ECO:0000256" key="3">
    <source>
        <dbReference type="ARBA" id="ARBA00023015"/>
    </source>
</evidence>
<dbReference type="SMART" id="SM00066">
    <property type="entry name" value="GAL4"/>
    <property type="match status" value="1"/>
</dbReference>
<evidence type="ECO:0000256" key="7">
    <source>
        <dbReference type="SAM" id="MobiDB-lite"/>
    </source>
</evidence>
<evidence type="ECO:0000256" key="6">
    <source>
        <dbReference type="ARBA" id="ARBA00023242"/>
    </source>
</evidence>
<feature type="compositionally biased region" description="Low complexity" evidence="7">
    <location>
        <begin position="102"/>
        <end position="117"/>
    </location>
</feature>
<dbReference type="Pfam" id="PF04082">
    <property type="entry name" value="Fungal_trans"/>
    <property type="match status" value="2"/>
</dbReference>
<organism evidence="9 10">
    <name type="scientific">Phialocephala subalpina</name>
    <dbReference type="NCBI Taxonomy" id="576137"/>
    <lineage>
        <taxon>Eukaryota</taxon>
        <taxon>Fungi</taxon>
        <taxon>Dikarya</taxon>
        <taxon>Ascomycota</taxon>
        <taxon>Pezizomycotina</taxon>
        <taxon>Leotiomycetes</taxon>
        <taxon>Helotiales</taxon>
        <taxon>Mollisiaceae</taxon>
        <taxon>Phialocephala</taxon>
        <taxon>Phialocephala fortinii species complex</taxon>
    </lineage>
</organism>
<keyword evidence="5" id="KW-0804">Transcription</keyword>
<dbReference type="GO" id="GO:0006351">
    <property type="term" value="P:DNA-templated transcription"/>
    <property type="evidence" value="ECO:0007669"/>
    <property type="project" value="InterPro"/>
</dbReference>
<dbReference type="CDD" id="cd12148">
    <property type="entry name" value="fungal_TF_MHR"/>
    <property type="match status" value="1"/>
</dbReference>
<keyword evidence="4" id="KW-0238">DNA-binding</keyword>
<dbReference type="PROSITE" id="PS50048">
    <property type="entry name" value="ZN2_CY6_FUNGAL_2"/>
    <property type="match status" value="1"/>
</dbReference>
<dbReference type="CDD" id="cd00067">
    <property type="entry name" value="GAL4"/>
    <property type="match status" value="1"/>
</dbReference>
<evidence type="ECO:0000256" key="1">
    <source>
        <dbReference type="ARBA" id="ARBA00022723"/>
    </source>
</evidence>
<evidence type="ECO:0000256" key="5">
    <source>
        <dbReference type="ARBA" id="ARBA00023163"/>
    </source>
</evidence>
<reference evidence="9 10" key="1">
    <citation type="submission" date="2016-03" db="EMBL/GenBank/DDBJ databases">
        <authorList>
            <person name="Ploux O."/>
        </authorList>
    </citation>
    <scope>NUCLEOTIDE SEQUENCE [LARGE SCALE GENOMIC DNA]</scope>
    <source>
        <strain evidence="9 10">UAMH 11012</strain>
    </source>
</reference>
<name>A0A1L7XPM3_9HELO</name>
<dbReference type="PANTHER" id="PTHR47171:SF4">
    <property type="entry name" value="ACETAMIDASE REGULATORY PROTEIN"/>
    <property type="match status" value="1"/>
</dbReference>
<dbReference type="GO" id="GO:0003677">
    <property type="term" value="F:DNA binding"/>
    <property type="evidence" value="ECO:0007669"/>
    <property type="project" value="UniProtKB-KW"/>
</dbReference>
<feature type="compositionally biased region" description="Polar residues" evidence="7">
    <location>
        <begin position="616"/>
        <end position="626"/>
    </location>
</feature>
<dbReference type="GO" id="GO:0000981">
    <property type="term" value="F:DNA-binding transcription factor activity, RNA polymerase II-specific"/>
    <property type="evidence" value="ECO:0007669"/>
    <property type="project" value="InterPro"/>
</dbReference>
<feature type="region of interest" description="Disordered" evidence="7">
    <location>
        <begin position="73"/>
        <end position="129"/>
    </location>
</feature>
<dbReference type="PANTHER" id="PTHR47171">
    <property type="entry name" value="FARA-RELATED"/>
    <property type="match status" value="1"/>
</dbReference>
<sequence length="729" mass="81491">MSELIRMASLTDSTSSGRHGSTQRHKPSRAACSNCHDRKVRCDAHKRGFPCSTCINSQRANCRIHEKKRRIIIRSSDNPVPIRRKSHNPANASQGQLFDRALTSTSLSTGSSQDTGTASSTPKDDSGRRHLVEFISQKDIGHRSIQRGVRITYVGKDVSNINFLVRQLDGGENETVYHFPSDEIARQYITHEPDRMPREAFILPDQALADELVEAYFTHINPGCPIVDEDIFMGQYRGRNPADPPSLLVLQAILLVGAHVLRERPDRDVLKATFFRRAKMLFDARLERNRDVVVQAALLLTVGVVLGAANGIADRSFIVLTCGRWHSDGAEDIAANAWHWVGVAARIAMGLGMHRDAGSSTLIHHDMRTWRRTWWILVQFDVTVSLSYGRPQAINLDECDVQSLSDSDFEGCGPNVQIDYVKKHTELCLLISKIVKERFGLRVSPEDRKAALGNGDEALAIWCLMLPSHLQMVTSDMSLWASSLHLTYNNFLILLHRPHPRASQRSEDVGRNDSDICSSAAIAVASIFEDLRQKDRIKYLWISDINALFTAMIQVSVELRFSNPVLAINALRRFDSTLLSLRKLAEYWINAESILRFFEESSHVQHGIRLGKASGEQDQTQNTSLQKGKEPAPESSSATARDETWTSNGRTDLDMLAAAADAARDNTTAMIQNPPGIAQDWNGILPQTDTSPEDFAVNSADLMNLDNEWREIYWQEPGLSGSFPDGFWG</sequence>
<accession>A0A1L7XPM3</accession>
<dbReference type="InterPro" id="IPR007219">
    <property type="entry name" value="XnlR_reg_dom"/>
</dbReference>
<dbReference type="PROSITE" id="PS00463">
    <property type="entry name" value="ZN2_CY6_FUNGAL_1"/>
    <property type="match status" value="1"/>
</dbReference>
<dbReference type="SMART" id="SM00906">
    <property type="entry name" value="Fungal_trans"/>
    <property type="match status" value="1"/>
</dbReference>
<dbReference type="Proteomes" id="UP000184330">
    <property type="component" value="Unassembled WGS sequence"/>
</dbReference>
<dbReference type="InterPro" id="IPR001138">
    <property type="entry name" value="Zn2Cys6_DnaBD"/>
</dbReference>
<dbReference type="InterPro" id="IPR036864">
    <property type="entry name" value="Zn2-C6_fun-type_DNA-bd_sf"/>
</dbReference>
<keyword evidence="10" id="KW-1185">Reference proteome</keyword>
<evidence type="ECO:0000259" key="8">
    <source>
        <dbReference type="PROSITE" id="PS50048"/>
    </source>
</evidence>
<dbReference type="STRING" id="576137.A0A1L7XPM3"/>
<evidence type="ECO:0000313" key="9">
    <source>
        <dbReference type="EMBL" id="CZR66979.1"/>
    </source>
</evidence>
<keyword evidence="1" id="KW-0479">Metal-binding</keyword>
<feature type="compositionally biased region" description="Polar residues" evidence="7">
    <location>
        <begin position="10"/>
        <end position="20"/>
    </location>
</feature>
<feature type="region of interest" description="Disordered" evidence="7">
    <location>
        <begin position="1"/>
        <end position="30"/>
    </location>
</feature>
<dbReference type="OrthoDB" id="39175at2759"/>
<dbReference type="AlphaFoldDB" id="A0A1L7XPM3"/>
<evidence type="ECO:0000256" key="4">
    <source>
        <dbReference type="ARBA" id="ARBA00023125"/>
    </source>
</evidence>
<keyword evidence="3" id="KW-0805">Transcription regulation</keyword>
<dbReference type="GO" id="GO:0008270">
    <property type="term" value="F:zinc ion binding"/>
    <property type="evidence" value="ECO:0007669"/>
    <property type="project" value="InterPro"/>
</dbReference>
<evidence type="ECO:0000256" key="2">
    <source>
        <dbReference type="ARBA" id="ARBA00022833"/>
    </source>
</evidence>
<evidence type="ECO:0000313" key="10">
    <source>
        <dbReference type="Proteomes" id="UP000184330"/>
    </source>
</evidence>
<protein>
    <submittedName>
        <fullName evidence="9">Related to Acetamidase regulatory protein</fullName>
    </submittedName>
</protein>
<feature type="domain" description="Zn(2)-C6 fungal-type" evidence="8">
    <location>
        <begin position="31"/>
        <end position="64"/>
    </location>
</feature>
<dbReference type="InterPro" id="IPR052073">
    <property type="entry name" value="Amide_Lactam_Regulators"/>
</dbReference>
<keyword evidence="2" id="KW-0862">Zinc</keyword>
<feature type="compositionally biased region" description="Polar residues" evidence="7">
    <location>
        <begin position="634"/>
        <end position="649"/>
    </location>
</feature>
<feature type="region of interest" description="Disordered" evidence="7">
    <location>
        <begin position="609"/>
        <end position="651"/>
    </location>
</feature>
<gene>
    <name evidence="9" type="ORF">PAC_16878</name>
</gene>
<dbReference type="Pfam" id="PF00172">
    <property type="entry name" value="Zn_clus"/>
    <property type="match status" value="1"/>
</dbReference>
<dbReference type="Gene3D" id="4.10.240.10">
    <property type="entry name" value="Zn(2)-C6 fungal-type DNA-binding domain"/>
    <property type="match status" value="1"/>
</dbReference>
<keyword evidence="6" id="KW-0539">Nucleus</keyword>
<proteinExistence type="predicted"/>
<dbReference type="EMBL" id="FJOG01000041">
    <property type="protein sequence ID" value="CZR66979.1"/>
    <property type="molecule type" value="Genomic_DNA"/>
</dbReference>